<dbReference type="CDD" id="cd08861">
    <property type="entry name" value="OtcD1_ARO-CYC_like"/>
    <property type="match status" value="2"/>
</dbReference>
<comment type="caution">
    <text evidence="1">The sequence shown here is derived from an EMBL/GenBank/DDBJ whole genome shotgun (WGS) entry which is preliminary data.</text>
</comment>
<dbReference type="InterPro" id="IPR023393">
    <property type="entry name" value="START-like_dom_sf"/>
</dbReference>
<dbReference type="Pfam" id="PF10604">
    <property type="entry name" value="Polyketide_cyc2"/>
    <property type="match status" value="2"/>
</dbReference>
<reference evidence="2" key="1">
    <citation type="submission" date="2014-09" db="EMBL/GenBank/DDBJ databases">
        <title>Whole genome shotgun sequence of Streptomyces sp. NBRC 110027.</title>
        <authorList>
            <person name="Komaki H."/>
            <person name="Ichikawa N."/>
            <person name="Katano-Makiyama Y."/>
            <person name="Hosoyama A."/>
            <person name="Hashimoto M."/>
            <person name="Uohara A."/>
            <person name="Kitahashi Y."/>
            <person name="Ohji S."/>
            <person name="Kimura A."/>
            <person name="Yamazoe A."/>
            <person name="Igarashi Y."/>
            <person name="Fujita N."/>
        </authorList>
    </citation>
    <scope>NUCLEOTIDE SEQUENCE [LARGE SCALE GENOMIC DNA]</scope>
    <source>
        <strain evidence="2">NBRC 110027</strain>
    </source>
</reference>
<dbReference type="SUPFAM" id="SSF55961">
    <property type="entry name" value="Bet v1-like"/>
    <property type="match status" value="2"/>
</dbReference>
<dbReference type="RefSeq" id="WP_042157803.1">
    <property type="nucleotide sequence ID" value="NZ_BBNO01000007.1"/>
</dbReference>
<accession>A0A0P4RBC9</accession>
<keyword evidence="2" id="KW-1185">Reference proteome</keyword>
<dbReference type="EMBL" id="BBNO01000007">
    <property type="protein sequence ID" value="GAO10345.1"/>
    <property type="molecule type" value="Genomic_DNA"/>
</dbReference>
<organism evidence="1 2">
    <name type="scientific">Streptomyces lydicamycinicus</name>
    <dbReference type="NCBI Taxonomy" id="1546107"/>
    <lineage>
        <taxon>Bacteria</taxon>
        <taxon>Bacillati</taxon>
        <taxon>Actinomycetota</taxon>
        <taxon>Actinomycetes</taxon>
        <taxon>Kitasatosporales</taxon>
        <taxon>Streptomycetaceae</taxon>
        <taxon>Streptomyces</taxon>
    </lineage>
</organism>
<evidence type="ECO:0000313" key="2">
    <source>
        <dbReference type="Proteomes" id="UP000048965"/>
    </source>
</evidence>
<reference evidence="1 2" key="2">
    <citation type="journal article" date="2015" name="Stand. Genomic Sci.">
        <title>Draft genome sequence of marine-derived Streptomyces sp. TP-A0598, a producer of anti-MRSA antibiotic lydicamycins.</title>
        <authorList>
            <person name="Komaki H."/>
            <person name="Ichikawa N."/>
            <person name="Hosoyama A."/>
            <person name="Fujita N."/>
            <person name="Igarashi Y."/>
        </authorList>
    </citation>
    <scope>NUCLEOTIDE SEQUENCE [LARGE SCALE GENOMIC DNA]</scope>
    <source>
        <strain evidence="1 2">NBRC 110027</strain>
    </source>
</reference>
<dbReference type="Gene3D" id="3.30.530.20">
    <property type="match status" value="2"/>
</dbReference>
<proteinExistence type="predicted"/>
<dbReference type="OrthoDB" id="3419705at2"/>
<dbReference type="InterPro" id="IPR019587">
    <property type="entry name" value="Polyketide_cyclase/dehydratase"/>
</dbReference>
<dbReference type="AlphaFoldDB" id="A0A0P4RBC9"/>
<protein>
    <submittedName>
        <fullName evidence="1">Polyketide cyclase/dehydrase</fullName>
    </submittedName>
</protein>
<name>A0A0P4RBC9_9ACTN</name>
<dbReference type="Proteomes" id="UP000048965">
    <property type="component" value="Unassembled WGS sequence"/>
</dbReference>
<gene>
    <name evidence="1" type="primary">oxyK</name>
    <name evidence="1" type="ORF">TPA0598_07_00690</name>
</gene>
<sequence>MPAPRIHHTVHETAVEAPADRVYALVRDAASWPQRFTPTVHVRREELGPRDERLHLWATANDEVKHWTSHRTLDPVRRRVIFRQEVCSPPVAAMGGEWVIEDRPGGTSTLTLHHDFAAVDDLPGNVEWITSATDRNSTTELQNIKALAEGWREPDELLFSFEDHETVHAPADTVYGFLRDADQWPHRLPHVARMELAEPSDGIQQMTMVTRAGNGSEHTTASVRVCFPAERTIVYKQVTTPPLMTLHTGRWTVADTGDGLRVTSQHTIRLNAAAIPAVVGEGATPAEARTYVREAVGGNSAATLALAKEFAEARHAD</sequence>
<evidence type="ECO:0000313" key="1">
    <source>
        <dbReference type="EMBL" id="GAO10345.1"/>
    </source>
</evidence>